<feature type="transmembrane region" description="Helical" evidence="2">
    <location>
        <begin position="110"/>
        <end position="133"/>
    </location>
</feature>
<sequence length="292" mass="32061">MRTVLLLASTVLLLFPVSVLVFILERISKSLLLEQTGRDWRGGGYLIYLNGPNATDPSPTARTAVNMDINNAPSWAILGVCAAAYIVCALDAFGIWELRKVEGTYGSQRVWAWTASVGNILLFGLCLGIFGWATSVQNSEGWQSYEDVQRQNEEYTRETWACQIERFYPKEGWAGAACGTAKATRFLLLPMAVFALLVLGSLWVIIRQRGGIKWLLGGKGRYAGFDNAYELQQGARQGPYAPAPYAQGPPQWAPQPYYPVQPAQQLGSPPAPSAAPQVQKMGVAADERPVFR</sequence>
<name>A0A9P4WSF4_9PLEO</name>
<feature type="region of interest" description="Disordered" evidence="1">
    <location>
        <begin position="240"/>
        <end position="292"/>
    </location>
</feature>
<accession>A0A9P4WSF4</accession>
<feature type="transmembrane region" description="Helical" evidence="2">
    <location>
        <begin position="75"/>
        <end position="98"/>
    </location>
</feature>
<dbReference type="Proteomes" id="UP000758155">
    <property type="component" value="Unassembled WGS sequence"/>
</dbReference>
<proteinExistence type="predicted"/>
<organism evidence="3 4">
    <name type="scientific">Didymella heteroderae</name>
    <dbReference type="NCBI Taxonomy" id="1769908"/>
    <lineage>
        <taxon>Eukaryota</taxon>
        <taxon>Fungi</taxon>
        <taxon>Dikarya</taxon>
        <taxon>Ascomycota</taxon>
        <taxon>Pezizomycotina</taxon>
        <taxon>Dothideomycetes</taxon>
        <taxon>Pleosporomycetidae</taxon>
        <taxon>Pleosporales</taxon>
        <taxon>Pleosporineae</taxon>
        <taxon>Didymellaceae</taxon>
        <taxon>Didymella</taxon>
    </lineage>
</organism>
<dbReference type="AlphaFoldDB" id="A0A9P4WSF4"/>
<feature type="transmembrane region" description="Helical" evidence="2">
    <location>
        <begin position="186"/>
        <end position="206"/>
    </location>
</feature>
<comment type="caution">
    <text evidence="3">The sequence shown here is derived from an EMBL/GenBank/DDBJ whole genome shotgun (WGS) entry which is preliminary data.</text>
</comment>
<feature type="compositionally biased region" description="Low complexity" evidence="1">
    <location>
        <begin position="260"/>
        <end position="279"/>
    </location>
</feature>
<keyword evidence="4" id="KW-1185">Reference proteome</keyword>
<dbReference type="EMBL" id="SWKV01000021">
    <property type="protein sequence ID" value="KAF3041360.1"/>
    <property type="molecule type" value="Genomic_DNA"/>
</dbReference>
<keyword evidence="2" id="KW-0812">Transmembrane</keyword>
<evidence type="ECO:0000256" key="2">
    <source>
        <dbReference type="SAM" id="Phobius"/>
    </source>
</evidence>
<evidence type="ECO:0000313" key="4">
    <source>
        <dbReference type="Proteomes" id="UP000758155"/>
    </source>
</evidence>
<dbReference type="OrthoDB" id="3796171at2759"/>
<reference evidence="3" key="1">
    <citation type="submission" date="2019-04" db="EMBL/GenBank/DDBJ databases">
        <title>Sequencing of skin fungus with MAO and IRED activity.</title>
        <authorList>
            <person name="Marsaioli A.J."/>
            <person name="Bonatto J.M.C."/>
            <person name="Reis Junior O."/>
        </authorList>
    </citation>
    <scope>NUCLEOTIDE SEQUENCE</scope>
    <source>
        <strain evidence="3">28M1</strain>
    </source>
</reference>
<evidence type="ECO:0000313" key="3">
    <source>
        <dbReference type="EMBL" id="KAF3041360.1"/>
    </source>
</evidence>
<evidence type="ECO:0000256" key="1">
    <source>
        <dbReference type="SAM" id="MobiDB-lite"/>
    </source>
</evidence>
<gene>
    <name evidence="3" type="ORF">E8E12_008294</name>
</gene>
<protein>
    <submittedName>
        <fullName evidence="3">Uncharacterized protein</fullName>
    </submittedName>
</protein>
<keyword evidence="2" id="KW-1133">Transmembrane helix</keyword>
<feature type="compositionally biased region" description="Low complexity" evidence="1">
    <location>
        <begin position="240"/>
        <end position="250"/>
    </location>
</feature>
<keyword evidence="2" id="KW-0472">Membrane</keyword>